<evidence type="ECO:0000256" key="5">
    <source>
        <dbReference type="PROSITE-ProRule" id="PRU01016"/>
    </source>
</evidence>
<accession>A0A0K2ASZ8</accession>
<dbReference type="GO" id="GO:0032259">
    <property type="term" value="P:methylation"/>
    <property type="evidence" value="ECO:0007669"/>
    <property type="project" value="UniProtKB-KW"/>
</dbReference>
<comment type="similarity">
    <text evidence="5 6">Belongs to the class I-like SAM-binding methyltransferase superfamily. C5-methyltransferase family.</text>
</comment>
<dbReference type="PROSITE" id="PS51679">
    <property type="entry name" value="SAM_MT_C5"/>
    <property type="match status" value="1"/>
</dbReference>
<dbReference type="InterPro" id="IPR001525">
    <property type="entry name" value="C5_MeTfrase"/>
</dbReference>
<dbReference type="NCBIfam" id="TIGR00675">
    <property type="entry name" value="dcm"/>
    <property type="match status" value="1"/>
</dbReference>
<dbReference type="AlphaFoldDB" id="A0A0K2ASZ8"/>
<keyword evidence="3 5" id="KW-0949">S-adenosyl-L-methionine</keyword>
<proteinExistence type="inferred from homology"/>
<dbReference type="Gene3D" id="3.90.120.10">
    <property type="entry name" value="DNA Methylase, subunit A, domain 2"/>
    <property type="match status" value="1"/>
</dbReference>
<evidence type="ECO:0000256" key="4">
    <source>
        <dbReference type="ARBA" id="ARBA00022747"/>
    </source>
</evidence>
<dbReference type="GO" id="GO:0003677">
    <property type="term" value="F:DNA binding"/>
    <property type="evidence" value="ECO:0007669"/>
    <property type="project" value="TreeGrafter"/>
</dbReference>
<keyword evidence="1 5" id="KW-0489">Methyltransferase</keyword>
<dbReference type="InterPro" id="IPR031303">
    <property type="entry name" value="C5_meth_CS"/>
</dbReference>
<evidence type="ECO:0000256" key="2">
    <source>
        <dbReference type="ARBA" id="ARBA00022679"/>
    </source>
</evidence>
<dbReference type="PANTHER" id="PTHR10629:SF52">
    <property type="entry name" value="DNA (CYTOSINE-5)-METHYLTRANSFERASE 1"/>
    <property type="match status" value="1"/>
</dbReference>
<dbReference type="PROSITE" id="PS00095">
    <property type="entry name" value="C5_MTASE_2"/>
    <property type="match status" value="1"/>
</dbReference>
<dbReference type="PRINTS" id="PR00105">
    <property type="entry name" value="C5METTRFRASE"/>
</dbReference>
<keyword evidence="4" id="KW-0680">Restriction system</keyword>
<keyword evidence="2 5" id="KW-0808">Transferase</keyword>
<dbReference type="Proteomes" id="UP000061018">
    <property type="component" value="Chromosome"/>
</dbReference>
<dbReference type="InterPro" id="IPR050390">
    <property type="entry name" value="C5-Methyltransferase"/>
</dbReference>
<dbReference type="REBASE" id="124805">
    <property type="entry name" value="M.Sam23877ORF2908P"/>
</dbReference>
<evidence type="ECO:0000256" key="8">
    <source>
        <dbReference type="SAM" id="MobiDB-lite"/>
    </source>
</evidence>
<dbReference type="InterPro" id="IPR018117">
    <property type="entry name" value="C5_DNA_meth_AS"/>
</dbReference>
<dbReference type="PANTHER" id="PTHR10629">
    <property type="entry name" value="CYTOSINE-SPECIFIC METHYLTRANSFERASE"/>
    <property type="match status" value="1"/>
</dbReference>
<dbReference type="Pfam" id="PF00145">
    <property type="entry name" value="DNA_methylase"/>
    <property type="match status" value="1"/>
</dbReference>
<evidence type="ECO:0000256" key="3">
    <source>
        <dbReference type="ARBA" id="ARBA00022691"/>
    </source>
</evidence>
<evidence type="ECO:0000313" key="10">
    <source>
        <dbReference type="Proteomes" id="UP000061018"/>
    </source>
</evidence>
<dbReference type="GO" id="GO:0044027">
    <property type="term" value="P:negative regulation of gene expression via chromosomal CpG island methylation"/>
    <property type="evidence" value="ECO:0007669"/>
    <property type="project" value="TreeGrafter"/>
</dbReference>
<dbReference type="PROSITE" id="PS00094">
    <property type="entry name" value="C5_MTASE_1"/>
    <property type="match status" value="1"/>
</dbReference>
<feature type="compositionally biased region" description="Polar residues" evidence="8">
    <location>
        <begin position="430"/>
        <end position="440"/>
    </location>
</feature>
<evidence type="ECO:0000256" key="1">
    <source>
        <dbReference type="ARBA" id="ARBA00022603"/>
    </source>
</evidence>
<comment type="catalytic activity">
    <reaction evidence="7">
        <text>a 2'-deoxycytidine in DNA + S-adenosyl-L-methionine = a 5-methyl-2'-deoxycytidine in DNA + S-adenosyl-L-homocysteine + H(+)</text>
        <dbReference type="Rhea" id="RHEA:13681"/>
        <dbReference type="Rhea" id="RHEA-COMP:11369"/>
        <dbReference type="Rhea" id="RHEA-COMP:11370"/>
        <dbReference type="ChEBI" id="CHEBI:15378"/>
        <dbReference type="ChEBI" id="CHEBI:57856"/>
        <dbReference type="ChEBI" id="CHEBI:59789"/>
        <dbReference type="ChEBI" id="CHEBI:85452"/>
        <dbReference type="ChEBI" id="CHEBI:85454"/>
        <dbReference type="EC" id="2.1.1.37"/>
    </reaction>
</comment>
<sequence length="454" mass="49784">MPPSGHERPRFSQPLTSIEICAGAGGQAVGLHNAGFDHLALVEWDAHAVSTLRANVGNWPRWTPEKARKIDPMDVRDFLKSDVLSDLNLKPEKDDEAGPLDLLAGGVPCPPFSLAGRRLGRDDERDLFPAALEIIDTLKPKAVMIENVRGILEPPEFFIEYRNWILRHLAKSGYVVPGVDTAQSAKAQDLAMRKIWRRLDASDFGVPQLRPRAILVAFHKSVLKEPSDFRWPLHVNTGRATVFDRLEPSMRERCEKFWDKNQRGEQAQPGERTGKDVYDEWRAAAEKAAALGRGVAPTLVGGSRKHGGADLGPTRAKRAWAAMKVNAMGVANDPETCDAERDLFREAGPMLTVEQAATIQGFPRDWNFQGKKTARYRQVGNAFPPPVAEAVGRAIAAVLRPEHRDELLANYTMDGSAAKAPGSEPEQMEISVSGTVTASPSIKDHSSNFAGASS</sequence>
<protein>
    <recommendedName>
        <fullName evidence="7">Cytosine-specific methyltransferase</fullName>
        <ecNumber evidence="7">2.1.1.37</ecNumber>
    </recommendedName>
</protein>
<evidence type="ECO:0000256" key="6">
    <source>
        <dbReference type="RuleBase" id="RU000416"/>
    </source>
</evidence>
<dbReference type="SUPFAM" id="SSF53335">
    <property type="entry name" value="S-adenosyl-L-methionine-dependent methyltransferases"/>
    <property type="match status" value="1"/>
</dbReference>
<gene>
    <name evidence="9" type="primary">naeIM</name>
    <name evidence="9" type="ORF">SAM23877_2908</name>
</gene>
<organism evidence="9 10">
    <name type="scientific">Streptomyces ambofaciens (strain ATCC 23877 / 3486 / DSM 40053 / JCM 4204 / NBRC 12836 / NRRL B-2516)</name>
    <dbReference type="NCBI Taxonomy" id="278992"/>
    <lineage>
        <taxon>Bacteria</taxon>
        <taxon>Bacillati</taxon>
        <taxon>Actinomycetota</taxon>
        <taxon>Actinomycetes</taxon>
        <taxon>Kitasatosporales</taxon>
        <taxon>Streptomycetaceae</taxon>
        <taxon>Streptomyces</taxon>
    </lineage>
</organism>
<dbReference type="RefSeq" id="WP_079030189.1">
    <property type="nucleotide sequence ID" value="NZ_CP012382.1"/>
</dbReference>
<dbReference type="InterPro" id="IPR029063">
    <property type="entry name" value="SAM-dependent_MTases_sf"/>
</dbReference>
<dbReference type="KEGG" id="samb:SAM23877_2908"/>
<dbReference type="Gene3D" id="3.40.50.150">
    <property type="entry name" value="Vaccinia Virus protein VP39"/>
    <property type="match status" value="1"/>
</dbReference>
<evidence type="ECO:0000313" key="9">
    <source>
        <dbReference type="EMBL" id="AKZ55957.1"/>
    </source>
</evidence>
<evidence type="ECO:0000256" key="7">
    <source>
        <dbReference type="RuleBase" id="RU000417"/>
    </source>
</evidence>
<dbReference type="GO" id="GO:0009307">
    <property type="term" value="P:DNA restriction-modification system"/>
    <property type="evidence" value="ECO:0007669"/>
    <property type="project" value="UniProtKB-KW"/>
</dbReference>
<feature type="region of interest" description="Disordered" evidence="8">
    <location>
        <begin position="415"/>
        <end position="454"/>
    </location>
</feature>
<dbReference type="EC" id="2.1.1.37" evidence="7"/>
<dbReference type="GO" id="GO:0003886">
    <property type="term" value="F:DNA (cytosine-5-)-methyltransferase activity"/>
    <property type="evidence" value="ECO:0007669"/>
    <property type="project" value="UniProtKB-EC"/>
</dbReference>
<dbReference type="EMBL" id="CP012382">
    <property type="protein sequence ID" value="AKZ55957.1"/>
    <property type="molecule type" value="Genomic_DNA"/>
</dbReference>
<reference evidence="10" key="1">
    <citation type="journal article" date="2015" name="J. Biotechnol.">
        <title>Complete genome sequence of Streptomyces ambofaciens ATCC 23877, the spiramycin producer.</title>
        <authorList>
            <person name="Thibessard A."/>
            <person name="Haas D."/>
            <person name="Gerbaud C."/>
            <person name="Aigle B."/>
            <person name="Lautru S."/>
            <person name="Pernodet J.L."/>
            <person name="Leblond P."/>
        </authorList>
    </citation>
    <scope>NUCLEOTIDE SEQUENCE [LARGE SCALE GENOMIC DNA]</scope>
    <source>
        <strain evidence="10">ATCC 23877 / 3486 / DSM 40053 / JCM 4204 / NBRC 12836 / NRRL B-2516</strain>
    </source>
</reference>
<feature type="active site" evidence="5">
    <location>
        <position position="109"/>
    </location>
</feature>
<name>A0A0K2ASZ8_STRA7</name>